<dbReference type="Gene3D" id="1.10.238.20">
    <property type="entry name" value="Pheromone/general odorant binding protein domain"/>
    <property type="match status" value="1"/>
</dbReference>
<evidence type="ECO:0000256" key="4">
    <source>
        <dbReference type="SAM" id="SignalP"/>
    </source>
</evidence>
<evidence type="ECO:0000313" key="6">
    <source>
        <dbReference type="EMBL" id="KAL0870206.1"/>
    </source>
</evidence>
<dbReference type="PRINTS" id="PR00484">
    <property type="entry name" value="PBPGOBP"/>
</dbReference>
<dbReference type="EMBL" id="JBEUOH010000019">
    <property type="protein sequence ID" value="KAL0870206.1"/>
    <property type="molecule type" value="Genomic_DNA"/>
</dbReference>
<evidence type="ECO:0000313" key="7">
    <source>
        <dbReference type="Proteomes" id="UP001549920"/>
    </source>
</evidence>
<dbReference type="Proteomes" id="UP001549920">
    <property type="component" value="Unassembled WGS sequence"/>
</dbReference>
<dbReference type="SUPFAM" id="SSF47565">
    <property type="entry name" value="Insect pheromone/odorant-binding proteins"/>
    <property type="match status" value="1"/>
</dbReference>
<dbReference type="Proteomes" id="UP001549921">
    <property type="component" value="Unassembled WGS sequence"/>
</dbReference>
<feature type="disulfide bond" evidence="3">
    <location>
        <begin position="71"/>
        <end position="129"/>
    </location>
</feature>
<dbReference type="SMART" id="SM00708">
    <property type="entry name" value="PhBP"/>
    <property type="match status" value="1"/>
</dbReference>
<organism evidence="5 8">
    <name type="scientific">Loxostege sticticalis</name>
    <name type="common">Beet webworm moth</name>
    <dbReference type="NCBI Taxonomy" id="481309"/>
    <lineage>
        <taxon>Eukaryota</taxon>
        <taxon>Metazoa</taxon>
        <taxon>Ecdysozoa</taxon>
        <taxon>Arthropoda</taxon>
        <taxon>Hexapoda</taxon>
        <taxon>Insecta</taxon>
        <taxon>Pterygota</taxon>
        <taxon>Neoptera</taxon>
        <taxon>Endopterygota</taxon>
        <taxon>Lepidoptera</taxon>
        <taxon>Glossata</taxon>
        <taxon>Ditrysia</taxon>
        <taxon>Pyraloidea</taxon>
        <taxon>Crambidae</taxon>
        <taxon>Pyraustinae</taxon>
        <taxon>Loxostege</taxon>
    </lineage>
</organism>
<feature type="signal peptide" evidence="4">
    <location>
        <begin position="1"/>
        <end position="21"/>
    </location>
</feature>
<dbReference type="PIRSF" id="PIRSF015604">
    <property type="entry name" value="Odorant/phero_bd"/>
    <property type="match status" value="1"/>
</dbReference>
<evidence type="ECO:0008006" key="9">
    <source>
        <dbReference type="Google" id="ProtNLM"/>
    </source>
</evidence>
<keyword evidence="4" id="KW-0732">Signal</keyword>
<evidence type="ECO:0000313" key="5">
    <source>
        <dbReference type="EMBL" id="KAL0820790.1"/>
    </source>
</evidence>
<evidence type="ECO:0000256" key="3">
    <source>
        <dbReference type="PIRSR" id="PIRSR015604-1"/>
    </source>
</evidence>
<reference evidence="7 8" key="1">
    <citation type="submission" date="2024-06" db="EMBL/GenBank/DDBJ databases">
        <title>A chromosome-level genome assembly of beet webworm, Loxostege sticticalis.</title>
        <authorList>
            <person name="Zhang Y."/>
        </authorList>
    </citation>
    <scope>NUCLEOTIDE SEQUENCE [LARGE SCALE GENOMIC DNA]</scope>
    <source>
        <strain evidence="6">AQ026</strain>
        <strain evidence="5">AQ028</strain>
        <tissue evidence="5">Male pupae</tissue>
        <tissue evidence="6">Whole body</tissue>
    </source>
</reference>
<evidence type="ECO:0000256" key="1">
    <source>
        <dbReference type="ARBA" id="ARBA00008098"/>
    </source>
</evidence>
<feature type="chain" id="PRO_5044722693" description="Pheromone binding protein" evidence="4">
    <location>
        <begin position="22"/>
        <end position="163"/>
    </location>
</feature>
<comment type="caution">
    <text evidence="5">The sequence shown here is derived from an EMBL/GenBank/DDBJ whole genome shotgun (WGS) entry which is preliminary data.</text>
</comment>
<dbReference type="Pfam" id="PF01395">
    <property type="entry name" value="PBP_GOBP"/>
    <property type="match status" value="1"/>
</dbReference>
<comment type="similarity">
    <text evidence="1">Belongs to the PBP/GOBP family.</text>
</comment>
<keyword evidence="7" id="KW-1185">Reference proteome</keyword>
<feature type="disulfide bond" evidence="3">
    <location>
        <begin position="40"/>
        <end position="75"/>
    </location>
</feature>
<dbReference type="InterPro" id="IPR006170">
    <property type="entry name" value="PBP/GOBP"/>
</dbReference>
<feature type="disulfide bond" evidence="3">
    <location>
        <begin position="118"/>
        <end position="138"/>
    </location>
</feature>
<accession>A0ABD0SLR9</accession>
<keyword evidence="2" id="KW-0813">Transport</keyword>
<gene>
    <name evidence="6" type="ORF">ABMA27_006347</name>
    <name evidence="5" type="ORF">ABMA28_006607</name>
</gene>
<protein>
    <recommendedName>
        <fullName evidence="9">Pheromone binding protein</fullName>
    </recommendedName>
</protein>
<proteinExistence type="inferred from homology"/>
<dbReference type="EMBL" id="JBEDNZ010000019">
    <property type="protein sequence ID" value="KAL0820790.1"/>
    <property type="molecule type" value="Genomic_DNA"/>
</dbReference>
<evidence type="ECO:0000256" key="2">
    <source>
        <dbReference type="ARBA" id="ARBA00022448"/>
    </source>
</evidence>
<name>A0ABD0SLR9_LOXSC</name>
<keyword evidence="3" id="KW-1015">Disulfide bond</keyword>
<evidence type="ECO:0000313" key="8">
    <source>
        <dbReference type="Proteomes" id="UP001549921"/>
    </source>
</evidence>
<sequence length="163" mass="18147">MGFSVRLLVVLVAVTIYGVNSSQDIIKQMTINFGKALDSCRKELDLPDSINADFYNFWKEGYELSNRQTGCAIMCLSSKLDLVDPEGKLHHGNTHEFAKKHGADDAMAKQLVDLIHKCESDVPDDPDPCLKVLQIAKCFKAEIHKLNWAPSMDLIVAEVLAEV</sequence>
<dbReference type="CDD" id="cd23992">
    <property type="entry name" value="PBP_GOBP"/>
    <property type="match status" value="1"/>
</dbReference>
<dbReference type="AlphaFoldDB" id="A0ABD0SLR9"/>
<dbReference type="InterPro" id="IPR036728">
    <property type="entry name" value="PBP_GOBP_sf"/>
</dbReference>
<dbReference type="InterPro" id="IPR006072">
    <property type="entry name" value="Odorant/phero-bd_Lep"/>
</dbReference>